<proteinExistence type="predicted"/>
<dbReference type="EMBL" id="JABBGK010000002">
    <property type="protein sequence ID" value="NML74963.1"/>
    <property type="molecule type" value="Genomic_DNA"/>
</dbReference>
<sequence length="100" mass="10575">MDLTPSLVSAARALAQIDLGQLAEISGLDTEALVRFEQGLSGLDNASLDALRKAIDHFGVEFLPAGDAGPGLRLKFNTQETGQLLNWEQEGGTPGENEVP</sequence>
<evidence type="ECO:0000313" key="1">
    <source>
        <dbReference type="EMBL" id="NML74963.1"/>
    </source>
</evidence>
<dbReference type="InterPro" id="IPR001387">
    <property type="entry name" value="Cro/C1-type_HTH"/>
</dbReference>
<dbReference type="AlphaFoldDB" id="A0A7Y0AWV9"/>
<dbReference type="Proteomes" id="UP000541470">
    <property type="component" value="Unassembled WGS sequence"/>
</dbReference>
<dbReference type="SUPFAM" id="SSF47413">
    <property type="entry name" value="lambda repressor-like DNA-binding domains"/>
    <property type="match status" value="1"/>
</dbReference>
<dbReference type="RefSeq" id="WP_169590999.1">
    <property type="nucleotide sequence ID" value="NZ_JABBGK010000002.1"/>
</dbReference>
<protein>
    <submittedName>
        <fullName evidence="1">Helix-turn-helix transcriptional regulator</fullName>
    </submittedName>
</protein>
<dbReference type="GO" id="GO:0003677">
    <property type="term" value="F:DNA binding"/>
    <property type="evidence" value="ECO:0007669"/>
    <property type="project" value="InterPro"/>
</dbReference>
<name>A0A7Y0AWV9_9HYPH</name>
<organism evidence="1 2">
    <name type="scientific">Rhizobium terricola</name>
    <dbReference type="NCBI Taxonomy" id="2728849"/>
    <lineage>
        <taxon>Bacteria</taxon>
        <taxon>Pseudomonadati</taxon>
        <taxon>Pseudomonadota</taxon>
        <taxon>Alphaproteobacteria</taxon>
        <taxon>Hyphomicrobiales</taxon>
        <taxon>Rhizobiaceae</taxon>
        <taxon>Rhizobium/Agrobacterium group</taxon>
        <taxon>Rhizobium</taxon>
    </lineage>
</organism>
<dbReference type="InterPro" id="IPR010982">
    <property type="entry name" value="Lambda_DNA-bd_dom_sf"/>
</dbReference>
<comment type="caution">
    <text evidence="1">The sequence shown here is derived from an EMBL/GenBank/DDBJ whole genome shotgun (WGS) entry which is preliminary data.</text>
</comment>
<reference evidence="1 2" key="1">
    <citation type="submission" date="2020-04" db="EMBL/GenBank/DDBJ databases">
        <title>Rhizobium sp. S-51 isolated from soil.</title>
        <authorList>
            <person name="Dahal R.H."/>
        </authorList>
    </citation>
    <scope>NUCLEOTIDE SEQUENCE [LARGE SCALE GENOMIC DNA]</scope>
    <source>
        <strain evidence="1 2">S-51</strain>
    </source>
</reference>
<accession>A0A7Y0AWV9</accession>
<dbReference type="CDD" id="cd00093">
    <property type="entry name" value="HTH_XRE"/>
    <property type="match status" value="1"/>
</dbReference>
<keyword evidence="2" id="KW-1185">Reference proteome</keyword>
<dbReference type="Gene3D" id="1.10.260.40">
    <property type="entry name" value="lambda repressor-like DNA-binding domains"/>
    <property type="match status" value="1"/>
</dbReference>
<gene>
    <name evidence="1" type="ORF">HHL25_12585</name>
</gene>
<evidence type="ECO:0000313" key="2">
    <source>
        <dbReference type="Proteomes" id="UP000541470"/>
    </source>
</evidence>